<dbReference type="SUPFAM" id="SSF54695">
    <property type="entry name" value="POZ domain"/>
    <property type="match status" value="1"/>
</dbReference>
<dbReference type="InterPro" id="IPR044714">
    <property type="entry name" value="AtSIBP1-like"/>
</dbReference>
<sequence length="372" mass="42698">MSVCLLKEKRIKHLCFKWEDSTKRNLTALNAFAIPLGEIKVKFRTLFCHDKVLDEAIAMQEIIPWSFRVKFYIKFAENGEQEKMVKVVLYGRPIDELIDSIHNSTLKLKFSATLIARDAKNSIVEISSSEIEALKNPDSGDSKYKFEHHEPIGESPFWEKRQFEGKITVELIADEADLLGLERPSFVHLEKKMLEEQLHADFSLIAENGSKIRCHKAILASRSPVFDRMLANDMVETAKSTCEMEGMSESGVNAFLKYIYYFDFQSPLKNAQIALELLEAGHKYDVSSLETMMKEIFTKKTSAEWLGAEVAMKLFLWTLKVDGYENLKQQAVRVIKVKWDNEVKGADTFNELFLMDPSSTKELISCIFSMMK</sequence>
<dbReference type="CDD" id="cd18186">
    <property type="entry name" value="BTB_POZ_ZBTB_KLHL-like"/>
    <property type="match status" value="1"/>
</dbReference>
<organism evidence="2 3">
    <name type="scientific">Orchesella cincta</name>
    <name type="common">Springtail</name>
    <name type="synonym">Podura cincta</name>
    <dbReference type="NCBI Taxonomy" id="48709"/>
    <lineage>
        <taxon>Eukaryota</taxon>
        <taxon>Metazoa</taxon>
        <taxon>Ecdysozoa</taxon>
        <taxon>Arthropoda</taxon>
        <taxon>Hexapoda</taxon>
        <taxon>Collembola</taxon>
        <taxon>Entomobryomorpha</taxon>
        <taxon>Entomobryoidea</taxon>
        <taxon>Orchesellidae</taxon>
        <taxon>Orchesellinae</taxon>
        <taxon>Orchesella</taxon>
    </lineage>
</organism>
<dbReference type="InterPro" id="IPR000210">
    <property type="entry name" value="BTB/POZ_dom"/>
</dbReference>
<name>A0A1D2MKL8_ORCCI</name>
<dbReference type="PROSITE" id="PS50097">
    <property type="entry name" value="BTB"/>
    <property type="match status" value="1"/>
</dbReference>
<dbReference type="STRING" id="48709.A0A1D2MKL8"/>
<gene>
    <name evidence="2" type="ORF">Ocin01_13133</name>
</gene>
<feature type="domain" description="BTB" evidence="1">
    <location>
        <begin position="200"/>
        <end position="260"/>
    </location>
</feature>
<protein>
    <submittedName>
        <fullName evidence="2">BTB/POZ domain-containing protein</fullName>
    </submittedName>
</protein>
<dbReference type="Pfam" id="PF00651">
    <property type="entry name" value="BTB"/>
    <property type="match status" value="1"/>
</dbReference>
<reference evidence="2 3" key="1">
    <citation type="journal article" date="2016" name="Genome Biol. Evol.">
        <title>Gene Family Evolution Reflects Adaptation to Soil Environmental Stressors in the Genome of the Collembolan Orchesella cincta.</title>
        <authorList>
            <person name="Faddeeva-Vakhrusheva A."/>
            <person name="Derks M.F."/>
            <person name="Anvar S.Y."/>
            <person name="Agamennone V."/>
            <person name="Suring W."/>
            <person name="Smit S."/>
            <person name="van Straalen N.M."/>
            <person name="Roelofs D."/>
        </authorList>
    </citation>
    <scope>NUCLEOTIDE SEQUENCE [LARGE SCALE GENOMIC DNA]</scope>
    <source>
        <tissue evidence="2">Mixed pool</tissue>
    </source>
</reference>
<evidence type="ECO:0000313" key="2">
    <source>
        <dbReference type="EMBL" id="ODM93550.1"/>
    </source>
</evidence>
<dbReference type="Proteomes" id="UP000094527">
    <property type="component" value="Unassembled WGS sequence"/>
</dbReference>
<dbReference type="AlphaFoldDB" id="A0A1D2MKL8"/>
<dbReference type="SMART" id="SM00225">
    <property type="entry name" value="BTB"/>
    <property type="match status" value="1"/>
</dbReference>
<evidence type="ECO:0000313" key="3">
    <source>
        <dbReference type="Proteomes" id="UP000094527"/>
    </source>
</evidence>
<dbReference type="OrthoDB" id="6412905at2759"/>
<dbReference type="EMBL" id="LJIJ01000956">
    <property type="protein sequence ID" value="ODM93550.1"/>
    <property type="molecule type" value="Genomic_DNA"/>
</dbReference>
<proteinExistence type="predicted"/>
<dbReference type="PANTHER" id="PTHR46672">
    <property type="entry name" value="OS08G0495500 PROTEIN-RELATED"/>
    <property type="match status" value="1"/>
</dbReference>
<keyword evidence="3" id="KW-1185">Reference proteome</keyword>
<evidence type="ECO:0000259" key="1">
    <source>
        <dbReference type="PROSITE" id="PS50097"/>
    </source>
</evidence>
<dbReference type="InterPro" id="IPR011333">
    <property type="entry name" value="SKP1/BTB/POZ_sf"/>
</dbReference>
<dbReference type="Gene3D" id="3.30.710.10">
    <property type="entry name" value="Potassium Channel Kv1.1, Chain A"/>
    <property type="match status" value="1"/>
</dbReference>
<comment type="caution">
    <text evidence="2">The sequence shown here is derived from an EMBL/GenBank/DDBJ whole genome shotgun (WGS) entry which is preliminary data.</text>
</comment>
<accession>A0A1D2MKL8</accession>